<dbReference type="RefSeq" id="WP_204683317.1">
    <property type="nucleotide sequence ID" value="NZ_BSNR01000004.1"/>
</dbReference>
<dbReference type="InterPro" id="IPR050263">
    <property type="entry name" value="Bact_Fimbrial_Adh_Pro"/>
</dbReference>
<feature type="chain" id="PRO_5045323136" evidence="5">
    <location>
        <begin position="25"/>
        <end position="190"/>
    </location>
</feature>
<evidence type="ECO:0000313" key="7">
    <source>
        <dbReference type="Proteomes" id="UP001430149"/>
    </source>
</evidence>
<dbReference type="PANTHER" id="PTHR33420">
    <property type="entry name" value="FIMBRIAL SUBUNIT ELFA-RELATED"/>
    <property type="match status" value="1"/>
</dbReference>
<gene>
    <name evidence="6" type="ORF">ISP19_15560</name>
</gene>
<organism evidence="6 7">
    <name type="scientific">Dyella flava</name>
    <dbReference type="NCBI Taxonomy" id="1920170"/>
    <lineage>
        <taxon>Bacteria</taxon>
        <taxon>Pseudomonadati</taxon>
        <taxon>Pseudomonadota</taxon>
        <taxon>Gammaproteobacteria</taxon>
        <taxon>Lysobacterales</taxon>
        <taxon>Rhodanobacteraceae</taxon>
        <taxon>Dyella</taxon>
    </lineage>
</organism>
<name>A0ABS2K6G7_9GAMM</name>
<reference evidence="6" key="1">
    <citation type="submission" date="2020-10" db="EMBL/GenBank/DDBJ databases">
        <title>Phylogeny of dyella-like bacteria.</title>
        <authorList>
            <person name="Fu J."/>
        </authorList>
    </citation>
    <scope>NUCLEOTIDE SEQUENCE</scope>
    <source>
        <strain evidence="6">DHOC52</strain>
    </source>
</reference>
<accession>A0ABS2K6G7</accession>
<evidence type="ECO:0000256" key="2">
    <source>
        <dbReference type="ARBA" id="ARBA00006671"/>
    </source>
</evidence>
<dbReference type="InterPro" id="IPR008966">
    <property type="entry name" value="Adhesion_dom_sf"/>
</dbReference>
<comment type="caution">
    <text evidence="6">The sequence shown here is derived from an EMBL/GenBank/DDBJ whole genome shotgun (WGS) entry which is preliminary data.</text>
</comment>
<dbReference type="EMBL" id="JADIKE010000037">
    <property type="protein sequence ID" value="MBM7126795.1"/>
    <property type="molecule type" value="Genomic_DNA"/>
</dbReference>
<protein>
    <submittedName>
        <fullName evidence="6">Type 1 fimbrial protein</fullName>
    </submittedName>
</protein>
<evidence type="ECO:0000256" key="4">
    <source>
        <dbReference type="ARBA" id="ARBA00023263"/>
    </source>
</evidence>
<dbReference type="InterPro" id="IPR039458">
    <property type="entry name" value="FimA-like"/>
</dbReference>
<evidence type="ECO:0000256" key="5">
    <source>
        <dbReference type="SAM" id="SignalP"/>
    </source>
</evidence>
<comment type="subcellular location">
    <subcellularLocation>
        <location evidence="1">Fimbrium</location>
    </subcellularLocation>
</comment>
<dbReference type="Gene3D" id="2.60.40.1090">
    <property type="entry name" value="Fimbrial-type adhesion domain"/>
    <property type="match status" value="1"/>
</dbReference>
<dbReference type="Pfam" id="PF16970">
    <property type="entry name" value="FimA"/>
    <property type="match status" value="1"/>
</dbReference>
<keyword evidence="4" id="KW-0281">Fimbrium</keyword>
<keyword evidence="7" id="KW-1185">Reference proteome</keyword>
<evidence type="ECO:0000256" key="1">
    <source>
        <dbReference type="ARBA" id="ARBA00004561"/>
    </source>
</evidence>
<evidence type="ECO:0000256" key="3">
    <source>
        <dbReference type="ARBA" id="ARBA00022729"/>
    </source>
</evidence>
<dbReference type="Proteomes" id="UP001430149">
    <property type="component" value="Unassembled WGS sequence"/>
</dbReference>
<proteinExistence type="inferred from homology"/>
<comment type="similarity">
    <text evidence="2">Belongs to the fimbrial protein family.</text>
</comment>
<dbReference type="PANTHER" id="PTHR33420:SF3">
    <property type="entry name" value="FIMBRIAL SUBUNIT ELFA"/>
    <property type="match status" value="1"/>
</dbReference>
<dbReference type="SUPFAM" id="SSF49401">
    <property type="entry name" value="Bacterial adhesins"/>
    <property type="match status" value="1"/>
</dbReference>
<dbReference type="InterPro" id="IPR036937">
    <property type="entry name" value="Adhesion_dom_fimbrial_sf"/>
</dbReference>
<sequence length="190" mass="19462">MKPLKYVSGMAMAAAVVVAGAGHATTIGGGTITFVGTITDNTCSVEGGAGTGGGLDDFEVTMDPVKAFSLNGAGTTANAKEFQVIVGGPGQGTCQDGKVASMYFLPESPQVNAVTGNLRNSLPDQSTNVEVQLLKGDMSPINLDQEASGMQTATIENNTATLSYFAQYYATGPATPGLLETNVMYAVDYN</sequence>
<feature type="signal peptide" evidence="5">
    <location>
        <begin position="1"/>
        <end position="24"/>
    </location>
</feature>
<keyword evidence="3 5" id="KW-0732">Signal</keyword>
<evidence type="ECO:0000313" key="6">
    <source>
        <dbReference type="EMBL" id="MBM7126795.1"/>
    </source>
</evidence>